<keyword evidence="2" id="KW-1185">Reference proteome</keyword>
<evidence type="ECO:0000313" key="1">
    <source>
        <dbReference type="EMBL" id="MCP1258257.1"/>
    </source>
</evidence>
<reference evidence="1 2" key="1">
    <citation type="submission" date="2022-06" db="EMBL/GenBank/DDBJ databases">
        <title>Acetobacer genomes from food samples.</title>
        <authorList>
            <person name="Sombolestani A."/>
        </authorList>
    </citation>
    <scope>NUCLEOTIDE SEQUENCE [LARGE SCALE GENOMIC DNA]</scope>
    <source>
        <strain evidence="1 2">R-83285</strain>
    </source>
</reference>
<comment type="caution">
    <text evidence="1">The sequence shown here is derived from an EMBL/GenBank/DDBJ whole genome shotgun (WGS) entry which is preliminary data.</text>
</comment>
<accession>A0ABT1EZ91</accession>
<organism evidence="1 2">
    <name type="scientific">Acetobacter lambici</name>
    <dbReference type="NCBI Taxonomy" id="1332824"/>
    <lineage>
        <taxon>Bacteria</taxon>
        <taxon>Pseudomonadati</taxon>
        <taxon>Pseudomonadota</taxon>
        <taxon>Alphaproteobacteria</taxon>
        <taxon>Acetobacterales</taxon>
        <taxon>Acetobacteraceae</taxon>
        <taxon>Acetobacter</taxon>
    </lineage>
</organism>
<dbReference type="Proteomes" id="UP001523528">
    <property type="component" value="Unassembled WGS sequence"/>
</dbReference>
<proteinExistence type="predicted"/>
<dbReference type="RefSeq" id="WP_165991560.1">
    <property type="nucleotide sequence ID" value="NZ_JAMYZZ010000008.1"/>
</dbReference>
<evidence type="ECO:0000313" key="2">
    <source>
        <dbReference type="Proteomes" id="UP001523528"/>
    </source>
</evidence>
<dbReference type="EMBL" id="JAMYZZ010000008">
    <property type="protein sequence ID" value="MCP1258257.1"/>
    <property type="molecule type" value="Genomic_DNA"/>
</dbReference>
<protein>
    <submittedName>
        <fullName evidence="1">Uncharacterized protein</fullName>
    </submittedName>
</protein>
<sequence>MQSPARIILNASVCMKVPPSTRRDQAGRVRMVSWHAATNRATNPALQP</sequence>
<name>A0ABT1EZ91_9PROT</name>
<gene>
    <name evidence="1" type="ORF">NKW50_06600</name>
</gene>